<protein>
    <submittedName>
        <fullName evidence="6">DNA polymerase Y family protein</fullName>
    </submittedName>
</protein>
<evidence type="ECO:0000259" key="5">
    <source>
        <dbReference type="PROSITE" id="PS50173"/>
    </source>
</evidence>
<organism evidence="6 7">
    <name type="scientific">Brevibacterium daeguense</name>
    <dbReference type="NCBI Taxonomy" id="909936"/>
    <lineage>
        <taxon>Bacteria</taxon>
        <taxon>Bacillati</taxon>
        <taxon>Actinomycetota</taxon>
        <taxon>Actinomycetes</taxon>
        <taxon>Micrococcales</taxon>
        <taxon>Brevibacteriaceae</taxon>
        <taxon>Brevibacterium</taxon>
    </lineage>
</organism>
<proteinExistence type="inferred from homology"/>
<evidence type="ECO:0000313" key="7">
    <source>
        <dbReference type="Proteomes" id="UP001501586"/>
    </source>
</evidence>
<comment type="caution">
    <text evidence="6">The sequence shown here is derived from an EMBL/GenBank/DDBJ whole genome shotgun (WGS) entry which is preliminary data.</text>
</comment>
<dbReference type="InterPro" id="IPR043128">
    <property type="entry name" value="Rev_trsase/Diguanyl_cyclase"/>
</dbReference>
<dbReference type="PANTHER" id="PTHR35369">
    <property type="entry name" value="BLR3025 PROTEIN-RELATED"/>
    <property type="match status" value="1"/>
</dbReference>
<dbReference type="PANTHER" id="PTHR35369:SF2">
    <property type="entry name" value="BLR3025 PROTEIN"/>
    <property type="match status" value="1"/>
</dbReference>
<sequence>MSTETAHRTVVLAVPDWPAVAAGIARGFGPGVPVGILRAGRILSCNATARTSGVETGLNKRAAQLRCPQLEVIPWDPDVDHRVFAAGISVLEELVARFTLLSPGVVGIPASSLQRAYADEESAVEALLTGLTDATGWEFFPGIADTAFAALLASRTATRVPPGATAEFLAPLPASSLTVADARTYGELVPLLGRLGLTTLGRFAELAPADVHARFGTVGERAHRLARGLEDRIPVDHVRAREHRVAAALEPPSGRGDVLSFHARRLAGELLGSVRAAGLVCTQVSITLTSTTGELSRRTWRILDMDESAVADRLRWQAEGWLASAGPQQVPGTGEPPAGSRAGVDAEDPGANGSGFDPTEIGAEDGISAIQLEAAELLSPLGTQQSLFDQHPGRIAHTLERIQGLFGPDTVLVPGLQGGREPAETNLWTPWQQQPQPDRDPEAPWPGALPAPRPTLVEHTPVDLLDERGATVVARPSGLDNTPAVLRVPGGGSFAIVEHSASWPVEAGWWDPSIAQYRVRLQVVTAEGLAYLLSKESGRWHITGRYA</sequence>
<dbReference type="Gene3D" id="3.30.70.270">
    <property type="match status" value="1"/>
</dbReference>
<dbReference type="RefSeq" id="WP_236863342.1">
    <property type="nucleotide sequence ID" value="NZ_BAABAZ010000012.1"/>
</dbReference>
<dbReference type="InterPro" id="IPR050356">
    <property type="entry name" value="SulA_CellDiv_inhibitor"/>
</dbReference>
<evidence type="ECO:0000256" key="2">
    <source>
        <dbReference type="ARBA" id="ARBA00022763"/>
    </source>
</evidence>
<feature type="region of interest" description="Disordered" evidence="4">
    <location>
        <begin position="324"/>
        <end position="362"/>
    </location>
</feature>
<keyword evidence="7" id="KW-1185">Reference proteome</keyword>
<name>A0ABP8ENK9_9MICO</name>
<evidence type="ECO:0000256" key="4">
    <source>
        <dbReference type="SAM" id="MobiDB-lite"/>
    </source>
</evidence>
<keyword evidence="2" id="KW-0227">DNA damage</keyword>
<dbReference type="Gene3D" id="3.40.1170.60">
    <property type="match status" value="1"/>
</dbReference>
<dbReference type="PROSITE" id="PS50173">
    <property type="entry name" value="UMUC"/>
    <property type="match status" value="1"/>
</dbReference>
<dbReference type="InterPro" id="IPR043502">
    <property type="entry name" value="DNA/RNA_pol_sf"/>
</dbReference>
<dbReference type="Proteomes" id="UP001501586">
    <property type="component" value="Unassembled WGS sequence"/>
</dbReference>
<evidence type="ECO:0000256" key="1">
    <source>
        <dbReference type="ARBA" id="ARBA00010945"/>
    </source>
</evidence>
<reference evidence="7" key="1">
    <citation type="journal article" date="2019" name="Int. J. Syst. Evol. Microbiol.">
        <title>The Global Catalogue of Microorganisms (GCM) 10K type strain sequencing project: providing services to taxonomists for standard genome sequencing and annotation.</title>
        <authorList>
            <consortium name="The Broad Institute Genomics Platform"/>
            <consortium name="The Broad Institute Genome Sequencing Center for Infectious Disease"/>
            <person name="Wu L."/>
            <person name="Ma J."/>
        </authorList>
    </citation>
    <scope>NUCLEOTIDE SEQUENCE [LARGE SCALE GENOMIC DNA]</scope>
    <source>
        <strain evidence="7">JCM 17458</strain>
    </source>
</reference>
<evidence type="ECO:0000313" key="6">
    <source>
        <dbReference type="EMBL" id="GAA4285509.1"/>
    </source>
</evidence>
<comment type="function">
    <text evidence="3">Poorly processive, error-prone DNA polymerase involved in untargeted mutagenesis. Copies undamaged DNA at stalled replication forks, which arise in vivo from mismatched or misaligned primer ends. These misaligned primers can be extended by PolIV. Exhibits no 3'-5' exonuclease (proofreading) activity. May be involved in translesional synthesis, in conjunction with the beta clamp from PolIII.</text>
</comment>
<accession>A0ABP8ENK9</accession>
<dbReference type="SUPFAM" id="SSF56672">
    <property type="entry name" value="DNA/RNA polymerases"/>
    <property type="match status" value="1"/>
</dbReference>
<dbReference type="EMBL" id="BAABAZ010000012">
    <property type="protein sequence ID" value="GAA4285509.1"/>
    <property type="molecule type" value="Genomic_DNA"/>
</dbReference>
<dbReference type="InterPro" id="IPR001126">
    <property type="entry name" value="UmuC"/>
</dbReference>
<comment type="similarity">
    <text evidence="1">Belongs to the DNA polymerase type-Y family.</text>
</comment>
<dbReference type="Pfam" id="PF00817">
    <property type="entry name" value="IMS"/>
    <property type="match status" value="1"/>
</dbReference>
<feature type="region of interest" description="Disordered" evidence="4">
    <location>
        <begin position="428"/>
        <end position="454"/>
    </location>
</feature>
<feature type="compositionally biased region" description="Pro residues" evidence="4">
    <location>
        <begin position="443"/>
        <end position="453"/>
    </location>
</feature>
<evidence type="ECO:0000256" key="3">
    <source>
        <dbReference type="ARBA" id="ARBA00025589"/>
    </source>
</evidence>
<gene>
    <name evidence="6" type="ORF">GCM10022261_30400</name>
</gene>
<feature type="domain" description="UmuC" evidence="5">
    <location>
        <begin position="1"/>
        <end position="119"/>
    </location>
</feature>